<accession>A0A4Q8B4Z9</accession>
<dbReference type="SUPFAM" id="SSF82171">
    <property type="entry name" value="DPP6 N-terminal domain-like"/>
    <property type="match status" value="1"/>
</dbReference>
<feature type="region of interest" description="Disordered" evidence="1">
    <location>
        <begin position="69"/>
        <end position="95"/>
    </location>
</feature>
<dbReference type="InterPro" id="IPR011042">
    <property type="entry name" value="6-blade_b-propeller_TolB-like"/>
</dbReference>
<dbReference type="Gene3D" id="2.120.10.30">
    <property type="entry name" value="TolB, C-terminal domain"/>
    <property type="match status" value="1"/>
</dbReference>
<evidence type="ECO:0000313" key="4">
    <source>
        <dbReference type="Proteomes" id="UP000294114"/>
    </source>
</evidence>
<dbReference type="RefSeq" id="WP_130330162.1">
    <property type="nucleotide sequence ID" value="NZ_SHLD01000001.1"/>
</dbReference>
<keyword evidence="2" id="KW-0812">Transmembrane</keyword>
<evidence type="ECO:0000313" key="3">
    <source>
        <dbReference type="EMBL" id="RZU72408.1"/>
    </source>
</evidence>
<sequence>MTGPVEDALRVAVHDLADGVRPAPDLAVRALGRGRRLRRRRRAVAAGAALVAVVAVALPFVLLRPQPAPHPARPAPTATATPAPPARPMPGPDWSTKPLVLPGDWVVTAGTFAGGAGKGFVLDRARGRYLTAEGYDGVFPAPVGALSAVTDKDRPREVALVDLARGTTRWYEVGRALSAPEWSPDGRRLLLTTHRLDHFGFIIMAADGTKRTFRVDEKRYFCTDYCDFTWSRDGTEVVLPQTGQSSSDESVLRDLRAGVRLFSADDGRPSRFVPVPGDPAGPWAWSPDGKLVVVQGQHDPLLVETGTGRVVRTLPTADVVWVSDDRLLYRRPYGARDVVLADLTGRELVRQPLPKELVEREITVAPR</sequence>
<proteinExistence type="predicted"/>
<evidence type="ECO:0008006" key="5">
    <source>
        <dbReference type="Google" id="ProtNLM"/>
    </source>
</evidence>
<feature type="transmembrane region" description="Helical" evidence="2">
    <location>
        <begin position="43"/>
        <end position="63"/>
    </location>
</feature>
<comment type="caution">
    <text evidence="3">The sequence shown here is derived from an EMBL/GenBank/DDBJ whole genome shotgun (WGS) entry which is preliminary data.</text>
</comment>
<evidence type="ECO:0000256" key="2">
    <source>
        <dbReference type="SAM" id="Phobius"/>
    </source>
</evidence>
<reference evidence="3 4" key="1">
    <citation type="submission" date="2019-02" db="EMBL/GenBank/DDBJ databases">
        <title>Sequencing the genomes of 1000 actinobacteria strains.</title>
        <authorList>
            <person name="Klenk H.-P."/>
        </authorList>
    </citation>
    <scope>NUCLEOTIDE SEQUENCE [LARGE SCALE GENOMIC DNA]</scope>
    <source>
        <strain evidence="3 4">DSM 45612</strain>
    </source>
</reference>
<protein>
    <recommendedName>
        <fullName evidence="5">WD40 repeat protein</fullName>
    </recommendedName>
</protein>
<keyword evidence="2" id="KW-0472">Membrane</keyword>
<gene>
    <name evidence="3" type="ORF">EV384_0769</name>
</gene>
<dbReference type="AlphaFoldDB" id="A0A4Q8B4Z9"/>
<organism evidence="3 4">
    <name type="scientific">Micromonospora kangleipakensis</name>
    <dbReference type="NCBI Taxonomy" id="1077942"/>
    <lineage>
        <taxon>Bacteria</taxon>
        <taxon>Bacillati</taxon>
        <taxon>Actinomycetota</taxon>
        <taxon>Actinomycetes</taxon>
        <taxon>Micromonosporales</taxon>
        <taxon>Micromonosporaceae</taxon>
        <taxon>Micromonospora</taxon>
    </lineage>
</organism>
<name>A0A4Q8B4Z9_9ACTN</name>
<feature type="compositionally biased region" description="Pro residues" evidence="1">
    <location>
        <begin position="82"/>
        <end position="91"/>
    </location>
</feature>
<keyword evidence="4" id="KW-1185">Reference proteome</keyword>
<evidence type="ECO:0000256" key="1">
    <source>
        <dbReference type="SAM" id="MobiDB-lite"/>
    </source>
</evidence>
<dbReference type="Proteomes" id="UP000294114">
    <property type="component" value="Unassembled WGS sequence"/>
</dbReference>
<keyword evidence="2" id="KW-1133">Transmembrane helix</keyword>
<dbReference type="EMBL" id="SHLD01000001">
    <property type="protein sequence ID" value="RZU72408.1"/>
    <property type="molecule type" value="Genomic_DNA"/>
</dbReference>
<dbReference type="OrthoDB" id="3516511at2"/>